<feature type="compositionally biased region" description="Polar residues" evidence="1">
    <location>
        <begin position="83"/>
        <end position="108"/>
    </location>
</feature>
<proteinExistence type="predicted"/>
<organism evidence="2 3">
    <name type="scientific">Gymnopilus junonius</name>
    <name type="common">Spectacular rustgill mushroom</name>
    <name type="synonym">Gymnopilus spectabilis subsp. junonius</name>
    <dbReference type="NCBI Taxonomy" id="109634"/>
    <lineage>
        <taxon>Eukaryota</taxon>
        <taxon>Fungi</taxon>
        <taxon>Dikarya</taxon>
        <taxon>Basidiomycota</taxon>
        <taxon>Agaricomycotina</taxon>
        <taxon>Agaricomycetes</taxon>
        <taxon>Agaricomycetidae</taxon>
        <taxon>Agaricales</taxon>
        <taxon>Agaricineae</taxon>
        <taxon>Hymenogastraceae</taxon>
        <taxon>Gymnopilus</taxon>
    </lineage>
</organism>
<accession>A0A9P5NMJ3</accession>
<evidence type="ECO:0000313" key="3">
    <source>
        <dbReference type="Proteomes" id="UP000724874"/>
    </source>
</evidence>
<sequence length="182" mass="19700">MPYPASSPEEGENEYSPPHLGLQRPRARTMTDLKPAVVGDLQTILGGSLYPLPRGDGLRSPASHSQIRLQLSIPSFVARTSVLKDNSPQTDGSTPQSESPETPASVSSPIAGVVDLTKDVVTTSQEPVAQGGLSDIYLGEWYRSMDDDEGGMQKEKTVVAIKLLRTFTRKDHDGERARKVSL</sequence>
<evidence type="ECO:0000256" key="1">
    <source>
        <dbReference type="SAM" id="MobiDB-lite"/>
    </source>
</evidence>
<dbReference type="AlphaFoldDB" id="A0A9P5NMJ3"/>
<name>A0A9P5NMJ3_GYMJU</name>
<gene>
    <name evidence="2" type="ORF">CPB84DRAFT_1208283</name>
</gene>
<evidence type="ECO:0000313" key="2">
    <source>
        <dbReference type="EMBL" id="KAF8896752.1"/>
    </source>
</evidence>
<dbReference type="EMBL" id="JADNYJ010000059">
    <property type="protein sequence ID" value="KAF8896752.1"/>
    <property type="molecule type" value="Genomic_DNA"/>
</dbReference>
<feature type="region of interest" description="Disordered" evidence="1">
    <location>
        <begin position="1"/>
        <end position="27"/>
    </location>
</feature>
<feature type="region of interest" description="Disordered" evidence="1">
    <location>
        <begin position="80"/>
        <end position="110"/>
    </location>
</feature>
<dbReference type="OrthoDB" id="3054523at2759"/>
<reference evidence="2" key="1">
    <citation type="submission" date="2020-11" db="EMBL/GenBank/DDBJ databases">
        <authorList>
            <consortium name="DOE Joint Genome Institute"/>
            <person name="Ahrendt S."/>
            <person name="Riley R."/>
            <person name="Andreopoulos W."/>
            <person name="LaButti K."/>
            <person name="Pangilinan J."/>
            <person name="Ruiz-duenas F.J."/>
            <person name="Barrasa J.M."/>
            <person name="Sanchez-Garcia M."/>
            <person name="Camarero S."/>
            <person name="Miyauchi S."/>
            <person name="Serrano A."/>
            <person name="Linde D."/>
            <person name="Babiker R."/>
            <person name="Drula E."/>
            <person name="Ayuso-Fernandez I."/>
            <person name="Pacheco R."/>
            <person name="Padilla G."/>
            <person name="Ferreira P."/>
            <person name="Barriuso J."/>
            <person name="Kellner H."/>
            <person name="Castanera R."/>
            <person name="Alfaro M."/>
            <person name="Ramirez L."/>
            <person name="Pisabarro A.G."/>
            <person name="Kuo A."/>
            <person name="Tritt A."/>
            <person name="Lipzen A."/>
            <person name="He G."/>
            <person name="Yan M."/>
            <person name="Ng V."/>
            <person name="Cullen D."/>
            <person name="Martin F."/>
            <person name="Rosso M.-N."/>
            <person name="Henrissat B."/>
            <person name="Hibbett D."/>
            <person name="Martinez A.T."/>
            <person name="Grigoriev I.V."/>
        </authorList>
    </citation>
    <scope>NUCLEOTIDE SEQUENCE</scope>
    <source>
        <strain evidence="2">AH 44721</strain>
    </source>
</reference>
<keyword evidence="3" id="KW-1185">Reference proteome</keyword>
<comment type="caution">
    <text evidence="2">The sequence shown here is derived from an EMBL/GenBank/DDBJ whole genome shotgun (WGS) entry which is preliminary data.</text>
</comment>
<dbReference type="Proteomes" id="UP000724874">
    <property type="component" value="Unassembled WGS sequence"/>
</dbReference>
<protein>
    <submittedName>
        <fullName evidence="2">Uncharacterized protein</fullName>
    </submittedName>
</protein>